<reference evidence="3 4" key="1">
    <citation type="submission" date="2021-06" db="EMBL/GenBank/DDBJ databases">
        <authorList>
            <person name="Palmer J.M."/>
        </authorList>
    </citation>
    <scope>NUCLEOTIDE SEQUENCE [LARGE SCALE GENOMIC DNA]</scope>
    <source>
        <strain evidence="3 4">GA_2019</strain>
        <tissue evidence="3">Muscle</tissue>
    </source>
</reference>
<organism evidence="3 4">
    <name type="scientific">Goodea atripinnis</name>
    <dbReference type="NCBI Taxonomy" id="208336"/>
    <lineage>
        <taxon>Eukaryota</taxon>
        <taxon>Metazoa</taxon>
        <taxon>Chordata</taxon>
        <taxon>Craniata</taxon>
        <taxon>Vertebrata</taxon>
        <taxon>Euteleostomi</taxon>
        <taxon>Actinopterygii</taxon>
        <taxon>Neopterygii</taxon>
        <taxon>Teleostei</taxon>
        <taxon>Neoteleostei</taxon>
        <taxon>Acanthomorphata</taxon>
        <taxon>Ovalentaria</taxon>
        <taxon>Atherinomorphae</taxon>
        <taxon>Cyprinodontiformes</taxon>
        <taxon>Goodeidae</taxon>
        <taxon>Goodea</taxon>
    </lineage>
</organism>
<dbReference type="InterPro" id="IPR019131">
    <property type="entry name" value="Cortactin-binding_p2_N"/>
</dbReference>
<dbReference type="PANTHER" id="PTHR23166:SF3">
    <property type="entry name" value="FILAMIN-A-INTERACTING PROTEIN 1"/>
    <property type="match status" value="1"/>
</dbReference>
<keyword evidence="1" id="KW-0175">Coiled coil</keyword>
<dbReference type="Proteomes" id="UP001476798">
    <property type="component" value="Unassembled WGS sequence"/>
</dbReference>
<keyword evidence="4" id="KW-1185">Reference proteome</keyword>
<sequence length="67" mass="7603">AREDIIRLLKSDRTRPETLEAHYGSAAPSKPLQALQRDTTLLHDNQSTDDVYERPMAEVRMSNSPPL</sequence>
<comment type="caution">
    <text evidence="3">The sequence shown here is derived from an EMBL/GenBank/DDBJ whole genome shotgun (WGS) entry which is preliminary data.</text>
</comment>
<evidence type="ECO:0000313" key="4">
    <source>
        <dbReference type="Proteomes" id="UP001476798"/>
    </source>
</evidence>
<dbReference type="InterPro" id="IPR050719">
    <property type="entry name" value="Cortactin-Actin_Reg"/>
</dbReference>
<feature type="domain" description="Cortactin-binding protein-2 N-terminal" evidence="2">
    <location>
        <begin position="1"/>
        <end position="59"/>
    </location>
</feature>
<evidence type="ECO:0000259" key="2">
    <source>
        <dbReference type="Pfam" id="PF09727"/>
    </source>
</evidence>
<dbReference type="Pfam" id="PF09727">
    <property type="entry name" value="CortBP2"/>
    <property type="match status" value="1"/>
</dbReference>
<feature type="non-terminal residue" evidence="3">
    <location>
        <position position="1"/>
    </location>
</feature>
<evidence type="ECO:0000313" key="3">
    <source>
        <dbReference type="EMBL" id="MEQ2181820.1"/>
    </source>
</evidence>
<proteinExistence type="predicted"/>
<name>A0ABV0PEC0_9TELE</name>
<dbReference type="EMBL" id="JAHRIO010071111">
    <property type="protein sequence ID" value="MEQ2181820.1"/>
    <property type="molecule type" value="Genomic_DNA"/>
</dbReference>
<protein>
    <recommendedName>
        <fullName evidence="2">Cortactin-binding protein-2 N-terminal domain-containing protein</fullName>
    </recommendedName>
</protein>
<accession>A0ABV0PEC0</accession>
<gene>
    <name evidence="3" type="ORF">GOODEAATRI_015463</name>
</gene>
<dbReference type="PANTHER" id="PTHR23166">
    <property type="entry name" value="FILAMIN/GPBP-INTERACTING PROTEIN"/>
    <property type="match status" value="1"/>
</dbReference>
<evidence type="ECO:0000256" key="1">
    <source>
        <dbReference type="ARBA" id="ARBA00023054"/>
    </source>
</evidence>